<dbReference type="STRING" id="646.BJD16_05385"/>
<dbReference type="GO" id="GO:0000160">
    <property type="term" value="P:phosphorelay signal transduction system"/>
    <property type="evidence" value="ECO:0007669"/>
    <property type="project" value="InterPro"/>
</dbReference>
<evidence type="ECO:0000256" key="2">
    <source>
        <dbReference type="PROSITE-ProRule" id="PRU01091"/>
    </source>
</evidence>
<sequence length="517" mass="57121">MSESVFEIHDWTLSVDDNMLCRPDREVYLEPRLVNLLRFLAHNAGTVFGRDTLINEVWDGAEVTDQVVTQSIFELRKILKDGRTDATDYIVTVPKRGYKLVAPVRPLQVVAMVMADEQPAPAVNTALSDNPTLSDLSPPTADNDDDALPNVAPFPAGPLTRAISTHAKDARSRWKMVSFDIFVAIVLIAIVSMLSYQHTSPQVHAMLDPNLLVFRFHSGMDDNNENVRLADGITRALMGEVAVATPLRVQYGATNLMGGIMPGKELSVRVTRQPRGTYLDLEYRNINTNRVLFSHQYQLSRHNVHGVLQASSQDLLRALDQPDAEPGMGWPTDDASLMALMEAHYYTNSRDPVALKRGIDLLEQALIAHPDQPLLLAERYLAGEALATLAGKSESERLQGIGTHLARVVQNSGALPARVWEALTLQAILNSQQLQADYLLEQAASRGRSVLYYILQGKLAELGGRPEAAGDAYSQAFLMEATEQTYLLCQQLGFYSNMETLTPALFNALGQSKVKLF</sequence>
<dbReference type="NCBIfam" id="NF007540">
    <property type="entry name" value="PRK10153.1"/>
    <property type="match status" value="1"/>
</dbReference>
<dbReference type="OrthoDB" id="6311790at2"/>
<dbReference type="CDD" id="cd00383">
    <property type="entry name" value="trans_reg_C"/>
    <property type="match status" value="1"/>
</dbReference>
<organism evidence="6 7">
    <name type="scientific">Aeromonas sobria</name>
    <dbReference type="NCBI Taxonomy" id="646"/>
    <lineage>
        <taxon>Bacteria</taxon>
        <taxon>Pseudomonadati</taxon>
        <taxon>Pseudomonadota</taxon>
        <taxon>Gammaproteobacteria</taxon>
        <taxon>Aeromonadales</taxon>
        <taxon>Aeromonadaceae</taxon>
        <taxon>Aeromonas</taxon>
    </lineage>
</organism>
<feature type="transmembrane region" description="Helical" evidence="4">
    <location>
        <begin position="177"/>
        <end position="196"/>
    </location>
</feature>
<dbReference type="InterPro" id="IPR036388">
    <property type="entry name" value="WH-like_DNA-bd_sf"/>
</dbReference>
<evidence type="ECO:0000256" key="3">
    <source>
        <dbReference type="SAM" id="MobiDB-lite"/>
    </source>
</evidence>
<reference evidence="6 7" key="1">
    <citation type="submission" date="2016-09" db="EMBL/GenBank/DDBJ databases">
        <title>Draft Genome Sequence of Aeromonas sobria Strain 08005, Isolated from Sick Rana catesbeiana.</title>
        <authorList>
            <person name="Yang Q."/>
        </authorList>
    </citation>
    <scope>NUCLEOTIDE SEQUENCE [LARGE SCALE GENOMIC DNA]</scope>
    <source>
        <strain evidence="6 7">08005</strain>
    </source>
</reference>
<comment type="caution">
    <text evidence="6">The sequence shown here is derived from an EMBL/GenBank/DDBJ whole genome shotgun (WGS) entry which is preliminary data.</text>
</comment>
<dbReference type="InterPro" id="IPR001867">
    <property type="entry name" value="OmpR/PhoB-type_DNA-bd"/>
</dbReference>
<feature type="DNA-binding region" description="OmpR/PhoB-type" evidence="2">
    <location>
        <begin position="3"/>
        <end position="102"/>
    </location>
</feature>
<proteinExistence type="predicted"/>
<evidence type="ECO:0000256" key="4">
    <source>
        <dbReference type="SAM" id="Phobius"/>
    </source>
</evidence>
<dbReference type="Gene3D" id="1.10.10.10">
    <property type="entry name" value="Winged helix-like DNA-binding domain superfamily/Winged helix DNA-binding domain"/>
    <property type="match status" value="1"/>
</dbReference>
<gene>
    <name evidence="6" type="ORF">BJD16_05385</name>
</gene>
<keyword evidence="1 2" id="KW-0238">DNA-binding</keyword>
<evidence type="ECO:0000313" key="7">
    <source>
        <dbReference type="Proteomes" id="UP000179934"/>
    </source>
</evidence>
<dbReference type="PROSITE" id="PS51755">
    <property type="entry name" value="OMPR_PHOB"/>
    <property type="match status" value="1"/>
</dbReference>
<accession>A0A1S2CM50</accession>
<dbReference type="EMBL" id="MKFU01000034">
    <property type="protein sequence ID" value="OHY89770.1"/>
    <property type="molecule type" value="Genomic_DNA"/>
</dbReference>
<keyword evidence="4" id="KW-0472">Membrane</keyword>
<feature type="domain" description="OmpR/PhoB-type" evidence="5">
    <location>
        <begin position="3"/>
        <end position="102"/>
    </location>
</feature>
<dbReference type="InterPro" id="IPR016032">
    <property type="entry name" value="Sig_transdc_resp-reg_C-effctor"/>
</dbReference>
<dbReference type="GO" id="GO:0003677">
    <property type="term" value="F:DNA binding"/>
    <property type="evidence" value="ECO:0007669"/>
    <property type="project" value="UniProtKB-UniRule"/>
</dbReference>
<dbReference type="GO" id="GO:0006355">
    <property type="term" value="P:regulation of DNA-templated transcription"/>
    <property type="evidence" value="ECO:0007669"/>
    <property type="project" value="InterPro"/>
</dbReference>
<dbReference type="Proteomes" id="UP000179934">
    <property type="component" value="Unassembled WGS sequence"/>
</dbReference>
<evidence type="ECO:0000256" key="1">
    <source>
        <dbReference type="ARBA" id="ARBA00023125"/>
    </source>
</evidence>
<dbReference type="RefSeq" id="WP_042020472.1">
    <property type="nucleotide sequence ID" value="NZ_CDBW01000017.1"/>
</dbReference>
<evidence type="ECO:0000259" key="5">
    <source>
        <dbReference type="PROSITE" id="PS51755"/>
    </source>
</evidence>
<dbReference type="SUPFAM" id="SSF46894">
    <property type="entry name" value="C-terminal effector domain of the bipartite response regulators"/>
    <property type="match status" value="1"/>
</dbReference>
<protein>
    <submittedName>
        <fullName evidence="6">Transcriptional regulator CadC</fullName>
    </submittedName>
</protein>
<name>A0A1S2CM50_AERSO</name>
<dbReference type="InterPro" id="IPR011990">
    <property type="entry name" value="TPR-like_helical_dom_sf"/>
</dbReference>
<evidence type="ECO:0000313" key="6">
    <source>
        <dbReference type="EMBL" id="OHY89770.1"/>
    </source>
</evidence>
<dbReference type="SMART" id="SM00862">
    <property type="entry name" value="Trans_reg_C"/>
    <property type="match status" value="1"/>
</dbReference>
<dbReference type="Gene3D" id="1.25.40.10">
    <property type="entry name" value="Tetratricopeptide repeat domain"/>
    <property type="match status" value="1"/>
</dbReference>
<dbReference type="AlphaFoldDB" id="A0A1S2CM50"/>
<feature type="region of interest" description="Disordered" evidence="3">
    <location>
        <begin position="123"/>
        <end position="144"/>
    </location>
</feature>
<keyword evidence="4" id="KW-0812">Transmembrane</keyword>
<feature type="compositionally biased region" description="Polar residues" evidence="3">
    <location>
        <begin position="125"/>
        <end position="137"/>
    </location>
</feature>
<dbReference type="Pfam" id="PF00486">
    <property type="entry name" value="Trans_reg_C"/>
    <property type="match status" value="1"/>
</dbReference>
<dbReference type="GeneID" id="58922192"/>
<keyword evidence="4" id="KW-1133">Transmembrane helix</keyword>